<evidence type="ECO:0000256" key="2">
    <source>
        <dbReference type="ARBA" id="ARBA00022606"/>
    </source>
</evidence>
<dbReference type="Pfam" id="PF12796">
    <property type="entry name" value="Ank_2"/>
    <property type="match status" value="2"/>
</dbReference>
<gene>
    <name evidence="10" type="ORF">SEV965_LOCUS36635</name>
</gene>
<feature type="repeat" description="ANK" evidence="8">
    <location>
        <begin position="173"/>
        <end position="198"/>
    </location>
</feature>
<dbReference type="AlphaFoldDB" id="A0A815TXA5"/>
<dbReference type="GO" id="GO:0034220">
    <property type="term" value="P:monoatomic ion transmembrane transport"/>
    <property type="evidence" value="ECO:0007669"/>
    <property type="project" value="UniProtKB-KW"/>
</dbReference>
<dbReference type="GO" id="GO:1902495">
    <property type="term" value="C:transmembrane transporter complex"/>
    <property type="evidence" value="ECO:0007669"/>
    <property type="project" value="TreeGrafter"/>
</dbReference>
<evidence type="ECO:0000256" key="6">
    <source>
        <dbReference type="ARBA" id="ARBA00023180"/>
    </source>
</evidence>
<evidence type="ECO:0000256" key="1">
    <source>
        <dbReference type="ARBA" id="ARBA00022448"/>
    </source>
</evidence>
<keyword evidence="9" id="KW-0472">Membrane</keyword>
<dbReference type="EMBL" id="CAJNOU010006793">
    <property type="protein sequence ID" value="CAF1512780.1"/>
    <property type="molecule type" value="Genomic_DNA"/>
</dbReference>
<evidence type="ECO:0000256" key="4">
    <source>
        <dbReference type="ARBA" id="ARBA00023043"/>
    </source>
</evidence>
<keyword evidence="9" id="KW-0812">Transmembrane</keyword>
<keyword evidence="3" id="KW-0677">Repeat</keyword>
<keyword evidence="4 8" id="KW-0040">ANK repeat</keyword>
<dbReference type="PANTHER" id="PTHR47143">
    <property type="entry name" value="TRANSIENT RECEPTOR POTENTIAL CATION CHANNEL PROTEIN PAINLESS"/>
    <property type="match status" value="1"/>
</dbReference>
<dbReference type="SMART" id="SM00248">
    <property type="entry name" value="ANK"/>
    <property type="match status" value="6"/>
</dbReference>
<keyword evidence="5" id="KW-0406">Ion transport</keyword>
<dbReference type="InterPro" id="IPR002110">
    <property type="entry name" value="Ankyrin_rpt"/>
</dbReference>
<dbReference type="SUPFAM" id="SSF48403">
    <property type="entry name" value="Ankyrin repeat"/>
    <property type="match status" value="1"/>
</dbReference>
<keyword evidence="7" id="KW-0407">Ion channel</keyword>
<dbReference type="PROSITE" id="PS50297">
    <property type="entry name" value="ANK_REP_REGION"/>
    <property type="match status" value="1"/>
</dbReference>
<evidence type="ECO:0000313" key="11">
    <source>
        <dbReference type="Proteomes" id="UP000663889"/>
    </source>
</evidence>
<name>A0A815TXA5_9BILA</name>
<reference evidence="10" key="1">
    <citation type="submission" date="2021-02" db="EMBL/GenBank/DDBJ databases">
        <authorList>
            <person name="Nowell W R."/>
        </authorList>
    </citation>
    <scope>NUCLEOTIDE SEQUENCE</scope>
</reference>
<keyword evidence="9" id="KW-1133">Transmembrane helix</keyword>
<keyword evidence="6" id="KW-0325">Glycoprotein</keyword>
<comment type="caution">
    <text evidence="10">The sequence shown here is derived from an EMBL/GenBank/DDBJ whole genome shotgun (WGS) entry which is preliminary data.</text>
</comment>
<evidence type="ECO:0000256" key="3">
    <source>
        <dbReference type="ARBA" id="ARBA00022737"/>
    </source>
</evidence>
<keyword evidence="1" id="KW-0813">Transport</keyword>
<evidence type="ECO:0000256" key="7">
    <source>
        <dbReference type="ARBA" id="ARBA00023303"/>
    </source>
</evidence>
<dbReference type="PANTHER" id="PTHR47143:SF1">
    <property type="entry name" value="ION_TRANS DOMAIN-CONTAINING PROTEIN"/>
    <property type="match status" value="1"/>
</dbReference>
<dbReference type="GO" id="GO:0022857">
    <property type="term" value="F:transmembrane transporter activity"/>
    <property type="evidence" value="ECO:0007669"/>
    <property type="project" value="TreeGrafter"/>
</dbReference>
<dbReference type="PROSITE" id="PS50088">
    <property type="entry name" value="ANK_REPEAT"/>
    <property type="match status" value="1"/>
</dbReference>
<keyword evidence="2" id="KW-0716">Sensory transduction</keyword>
<proteinExistence type="predicted"/>
<evidence type="ECO:0000256" key="9">
    <source>
        <dbReference type="SAM" id="Phobius"/>
    </source>
</evidence>
<evidence type="ECO:0000313" key="10">
    <source>
        <dbReference type="EMBL" id="CAF1512780.1"/>
    </source>
</evidence>
<evidence type="ECO:0000256" key="5">
    <source>
        <dbReference type="ARBA" id="ARBA00023065"/>
    </source>
</evidence>
<sequence length="525" mass="61629">MAMTSDLRKSDQIHQRNKHVIRERVNRRFRLSYLHSDLRDKNRSSRSWIRDQLIDCNNDSSKEDASDDYQEYLEEEWEDEEIHIYINAQWKEIYDAINLDNADLLDSLVPPINIFNGKEKYWSNELYLRYCWQSDDTLSHAITLGHTSCIRILLDKIYSGDLNPAIIHGHFSYGVTPLLCACKRGDLNLVRELVERGSANIHEDGILLAAIQQNDEILVDYLLNKGCNPQSTYNKYILCEASRCGYLGIVKNLLKHGADPNRQDYSNRTAFDYAILKRDIEIAKVLLLHTHGHITTTNDNFTPMMLAAHYNLRPIVDLLFELLPLDRAVDDLLRLACRYTIDRHMLDGDNAFYFFAQGLNGKQTSDNPILYEVYEFHHECQTFDELISIQNDNNAMCMHALLVNERIFRQHGDIAIYFDLFEKQCDYYHDNQLFHRCLQLRIHAYQLIRRVQNDSYDQRRWHDNKFYSLVKDLQNILRQSGVVPVDSLVIIFNWIFDQNMIVSTFLQLNLLKIVICVSIYSVVQN</sequence>
<organism evidence="10 11">
    <name type="scientific">Rotaria sordida</name>
    <dbReference type="NCBI Taxonomy" id="392033"/>
    <lineage>
        <taxon>Eukaryota</taxon>
        <taxon>Metazoa</taxon>
        <taxon>Spiralia</taxon>
        <taxon>Gnathifera</taxon>
        <taxon>Rotifera</taxon>
        <taxon>Eurotatoria</taxon>
        <taxon>Bdelloidea</taxon>
        <taxon>Philodinida</taxon>
        <taxon>Philodinidae</taxon>
        <taxon>Rotaria</taxon>
    </lineage>
</organism>
<dbReference type="InterPro" id="IPR052076">
    <property type="entry name" value="TRP_cation_channel"/>
</dbReference>
<feature type="transmembrane region" description="Helical" evidence="9">
    <location>
        <begin position="502"/>
        <end position="523"/>
    </location>
</feature>
<dbReference type="InterPro" id="IPR036770">
    <property type="entry name" value="Ankyrin_rpt-contain_sf"/>
</dbReference>
<dbReference type="Proteomes" id="UP000663889">
    <property type="component" value="Unassembled WGS sequence"/>
</dbReference>
<accession>A0A815TXA5</accession>
<evidence type="ECO:0000256" key="8">
    <source>
        <dbReference type="PROSITE-ProRule" id="PRU00023"/>
    </source>
</evidence>
<protein>
    <submittedName>
        <fullName evidence="10">Uncharacterized protein</fullName>
    </submittedName>
</protein>
<dbReference type="Gene3D" id="1.25.40.20">
    <property type="entry name" value="Ankyrin repeat-containing domain"/>
    <property type="match status" value="2"/>
</dbReference>